<dbReference type="RefSeq" id="WP_012078784.1">
    <property type="nucleotide sequence ID" value="NZ_JBHTCC010000002.1"/>
</dbReference>
<evidence type="ECO:0000256" key="2">
    <source>
        <dbReference type="ARBA" id="ARBA00023125"/>
    </source>
</evidence>
<evidence type="ECO:0000313" key="6">
    <source>
        <dbReference type="EMBL" id="MFC7298701.1"/>
    </source>
</evidence>
<evidence type="ECO:0000256" key="1">
    <source>
        <dbReference type="ARBA" id="ARBA00023015"/>
    </source>
</evidence>
<evidence type="ECO:0000313" key="7">
    <source>
        <dbReference type="Proteomes" id="UP001596379"/>
    </source>
</evidence>
<name>A0ABW2J5R2_9BURK</name>
<feature type="DNA-binding region" description="H-T-H motif" evidence="4">
    <location>
        <begin position="30"/>
        <end position="49"/>
    </location>
</feature>
<accession>A0ABW2J5R2</accession>
<comment type="caution">
    <text evidence="6">The sequence shown here is derived from an EMBL/GenBank/DDBJ whole genome shotgun (WGS) entry which is preliminary data.</text>
</comment>
<dbReference type="InterPro" id="IPR001647">
    <property type="entry name" value="HTH_TetR"/>
</dbReference>
<dbReference type="EMBL" id="JBHTCC010000002">
    <property type="protein sequence ID" value="MFC7298701.1"/>
    <property type="molecule type" value="Genomic_DNA"/>
</dbReference>
<dbReference type="InterPro" id="IPR036271">
    <property type="entry name" value="Tet_transcr_reg_TetR-rel_C_sf"/>
</dbReference>
<evidence type="ECO:0000256" key="3">
    <source>
        <dbReference type="ARBA" id="ARBA00023163"/>
    </source>
</evidence>
<dbReference type="PRINTS" id="PR00455">
    <property type="entry name" value="HTHTETR"/>
</dbReference>
<dbReference type="SUPFAM" id="SSF46689">
    <property type="entry name" value="Homeodomain-like"/>
    <property type="match status" value="1"/>
</dbReference>
<keyword evidence="7" id="KW-1185">Reference proteome</keyword>
<reference evidence="7" key="1">
    <citation type="journal article" date="2019" name="Int. J. Syst. Evol. Microbiol.">
        <title>The Global Catalogue of Microorganisms (GCM) 10K type strain sequencing project: providing services to taxonomists for standard genome sequencing and annotation.</title>
        <authorList>
            <consortium name="The Broad Institute Genomics Platform"/>
            <consortium name="The Broad Institute Genome Sequencing Center for Infectious Disease"/>
            <person name="Wu L."/>
            <person name="Ma J."/>
        </authorList>
    </citation>
    <scope>NUCLEOTIDE SEQUENCE [LARGE SCALE GENOMIC DNA]</scope>
    <source>
        <strain evidence="7">CCUG 36956</strain>
    </source>
</reference>
<dbReference type="Gene3D" id="1.10.357.10">
    <property type="entry name" value="Tetracycline Repressor, domain 2"/>
    <property type="match status" value="1"/>
</dbReference>
<protein>
    <submittedName>
        <fullName evidence="6">TetR/AcrR family transcriptional regulator</fullName>
    </submittedName>
</protein>
<dbReference type="PANTHER" id="PTHR47506:SF1">
    <property type="entry name" value="HTH-TYPE TRANSCRIPTIONAL REGULATOR YJDC"/>
    <property type="match status" value="1"/>
</dbReference>
<proteinExistence type="predicted"/>
<evidence type="ECO:0000256" key="4">
    <source>
        <dbReference type="PROSITE-ProRule" id="PRU00335"/>
    </source>
</evidence>
<gene>
    <name evidence="6" type="ORF">ACFQO0_09660</name>
</gene>
<dbReference type="Pfam" id="PF00440">
    <property type="entry name" value="TetR_N"/>
    <property type="match status" value="1"/>
</dbReference>
<evidence type="ECO:0000259" key="5">
    <source>
        <dbReference type="PROSITE" id="PS50977"/>
    </source>
</evidence>
<dbReference type="PANTHER" id="PTHR47506">
    <property type="entry name" value="TRANSCRIPTIONAL REGULATORY PROTEIN"/>
    <property type="match status" value="1"/>
</dbReference>
<keyword evidence="1" id="KW-0805">Transcription regulation</keyword>
<feature type="domain" description="HTH tetR-type" evidence="5">
    <location>
        <begin position="7"/>
        <end position="67"/>
    </location>
</feature>
<dbReference type="SUPFAM" id="SSF48498">
    <property type="entry name" value="Tetracyclin repressor-like, C-terminal domain"/>
    <property type="match status" value="1"/>
</dbReference>
<dbReference type="Proteomes" id="UP001596379">
    <property type="component" value="Unassembled WGS sequence"/>
</dbReference>
<dbReference type="InterPro" id="IPR009057">
    <property type="entry name" value="Homeodomain-like_sf"/>
</dbReference>
<sequence length="186" mass="20881">MRLTTPSNTKNNIIVLAKQLLKTRSYLGFSFQDIADEIGLRKASLHHHFPSKESLGVEIIRELRASFEEWAESTPIDPHKKLDAYFCRFRKTVDVGAEVCPAGGLASGWSCIGEEMRIAARDLRNTHVSWLTDVIGTIKQKKSKTMKELASYVFSACQGGLISSRMTGRSEEFDLVVKQLRVAIYS</sequence>
<keyword evidence="3" id="KW-0804">Transcription</keyword>
<dbReference type="PROSITE" id="PS50977">
    <property type="entry name" value="HTH_TETR_2"/>
    <property type="match status" value="1"/>
</dbReference>
<keyword evidence="2 4" id="KW-0238">DNA-binding</keyword>
<organism evidence="6 7">
    <name type="scientific">Herminiimonas aquatilis</name>
    <dbReference type="NCBI Taxonomy" id="345342"/>
    <lineage>
        <taxon>Bacteria</taxon>
        <taxon>Pseudomonadati</taxon>
        <taxon>Pseudomonadota</taxon>
        <taxon>Betaproteobacteria</taxon>
        <taxon>Burkholderiales</taxon>
        <taxon>Oxalobacteraceae</taxon>
        <taxon>Herminiimonas</taxon>
    </lineage>
</organism>